<keyword evidence="10" id="KW-1185">Reference proteome</keyword>
<dbReference type="InterPro" id="IPR058980">
    <property type="entry name" value="Glyco_transf_N"/>
</dbReference>
<keyword evidence="3 6" id="KW-0328">Glycosyltransferase</keyword>
<dbReference type="GO" id="GO:0047213">
    <property type="term" value="F:anthocyanidin 3-O-glucosyltransferase activity"/>
    <property type="evidence" value="ECO:0007669"/>
    <property type="project" value="UniProtKB-EC"/>
</dbReference>
<dbReference type="Proteomes" id="UP001154282">
    <property type="component" value="Unassembled WGS sequence"/>
</dbReference>
<dbReference type="InterPro" id="IPR035595">
    <property type="entry name" value="UDP_glycos_trans_CS"/>
</dbReference>
<evidence type="ECO:0000313" key="9">
    <source>
        <dbReference type="EMBL" id="CAI0390532.1"/>
    </source>
</evidence>
<dbReference type="Pfam" id="PF00201">
    <property type="entry name" value="UDPGT"/>
    <property type="match status" value="1"/>
</dbReference>
<dbReference type="PANTHER" id="PTHR11926">
    <property type="entry name" value="GLUCOSYL/GLUCURONOSYL TRANSFERASES"/>
    <property type="match status" value="1"/>
</dbReference>
<dbReference type="GO" id="GO:0080044">
    <property type="term" value="F:quercetin 7-O-glucosyltransferase activity"/>
    <property type="evidence" value="ECO:0007669"/>
    <property type="project" value="TreeGrafter"/>
</dbReference>
<evidence type="ECO:0000256" key="2">
    <source>
        <dbReference type="ARBA" id="ARBA00009995"/>
    </source>
</evidence>
<dbReference type="FunFam" id="3.40.50.2000:FF:000019">
    <property type="entry name" value="Glycosyltransferase"/>
    <property type="match status" value="1"/>
</dbReference>
<evidence type="ECO:0000256" key="3">
    <source>
        <dbReference type="ARBA" id="ARBA00022676"/>
    </source>
</evidence>
<dbReference type="GO" id="GO:0080043">
    <property type="term" value="F:quercetin 3-O-glucosyltransferase activity"/>
    <property type="evidence" value="ECO:0007669"/>
    <property type="project" value="TreeGrafter"/>
</dbReference>
<proteinExistence type="inferred from homology"/>
<evidence type="ECO:0000256" key="6">
    <source>
        <dbReference type="RuleBase" id="RU003718"/>
    </source>
</evidence>
<reference evidence="9" key="1">
    <citation type="submission" date="2022-08" db="EMBL/GenBank/DDBJ databases">
        <authorList>
            <person name="Gutierrez-Valencia J."/>
        </authorList>
    </citation>
    <scope>NUCLEOTIDE SEQUENCE</scope>
</reference>
<dbReference type="Gene3D" id="3.40.50.2000">
    <property type="entry name" value="Glycogen Phosphorylase B"/>
    <property type="match status" value="2"/>
</dbReference>
<evidence type="ECO:0000256" key="5">
    <source>
        <dbReference type="ARBA" id="ARBA00047606"/>
    </source>
</evidence>
<comment type="caution">
    <text evidence="9">The sequence shown here is derived from an EMBL/GenBank/DDBJ whole genome shotgun (WGS) entry which is preliminary data.</text>
</comment>
<organism evidence="9 10">
    <name type="scientific">Linum tenue</name>
    <dbReference type="NCBI Taxonomy" id="586396"/>
    <lineage>
        <taxon>Eukaryota</taxon>
        <taxon>Viridiplantae</taxon>
        <taxon>Streptophyta</taxon>
        <taxon>Embryophyta</taxon>
        <taxon>Tracheophyta</taxon>
        <taxon>Spermatophyta</taxon>
        <taxon>Magnoliopsida</taxon>
        <taxon>eudicotyledons</taxon>
        <taxon>Gunneridae</taxon>
        <taxon>Pentapetalae</taxon>
        <taxon>rosids</taxon>
        <taxon>fabids</taxon>
        <taxon>Malpighiales</taxon>
        <taxon>Linaceae</taxon>
        <taxon>Linum</taxon>
    </lineage>
</organism>
<keyword evidence="4 6" id="KW-0808">Transferase</keyword>
<comment type="catalytic activity">
    <reaction evidence="5">
        <text>an anthocyanidin + UDP-alpha-D-glucose + H(+) = an anthocyanidin 3-O-beta-D-glucoside + UDP</text>
        <dbReference type="Rhea" id="RHEA:20093"/>
        <dbReference type="ChEBI" id="CHEBI:15378"/>
        <dbReference type="ChEBI" id="CHEBI:16307"/>
        <dbReference type="ChEBI" id="CHEBI:58223"/>
        <dbReference type="ChEBI" id="CHEBI:58885"/>
        <dbReference type="ChEBI" id="CHEBI:143576"/>
        <dbReference type="EC" id="2.4.1.115"/>
    </reaction>
</comment>
<comment type="pathway">
    <text evidence="1">Pigment biosynthesis; anthocyanin biosynthesis.</text>
</comment>
<evidence type="ECO:0000256" key="1">
    <source>
        <dbReference type="ARBA" id="ARBA00004935"/>
    </source>
</evidence>
<feature type="domain" description="Glycosyltransferase N-terminal" evidence="8">
    <location>
        <begin position="18"/>
        <end position="62"/>
    </location>
</feature>
<comment type="similarity">
    <text evidence="2 6">Belongs to the UDP-glycosyltransferase family.</text>
</comment>
<dbReference type="EMBL" id="CAMGYJ010000003">
    <property type="protein sequence ID" value="CAI0390532.1"/>
    <property type="molecule type" value="Genomic_DNA"/>
</dbReference>
<dbReference type="CDD" id="cd03784">
    <property type="entry name" value="GT1_Gtf-like"/>
    <property type="match status" value="1"/>
</dbReference>
<evidence type="ECO:0000259" key="8">
    <source>
        <dbReference type="Pfam" id="PF26168"/>
    </source>
</evidence>
<gene>
    <name evidence="9" type="ORF">LITE_LOCUS6774</name>
</gene>
<dbReference type="InterPro" id="IPR002213">
    <property type="entry name" value="UDP_glucos_trans"/>
</dbReference>
<dbReference type="PROSITE" id="PS00375">
    <property type="entry name" value="UDPGT"/>
    <property type="match status" value="1"/>
</dbReference>
<evidence type="ECO:0000313" key="10">
    <source>
        <dbReference type="Proteomes" id="UP001154282"/>
    </source>
</evidence>
<name>A0AAV0I0R6_9ROSI</name>
<dbReference type="Pfam" id="PF26168">
    <property type="entry name" value="Glyco_transf_N"/>
    <property type="match status" value="1"/>
</dbReference>
<dbReference type="GO" id="GO:0032787">
    <property type="term" value="P:monocarboxylic acid metabolic process"/>
    <property type="evidence" value="ECO:0007669"/>
    <property type="project" value="UniProtKB-ARBA"/>
</dbReference>
<evidence type="ECO:0000256" key="4">
    <source>
        <dbReference type="ARBA" id="ARBA00022679"/>
    </source>
</evidence>
<sequence length="471" mass="52149">MERASSSTKSGKGKRPHVIVVPYPAQGHINPMLQFSKRLISRGVKATLATTVFVAKSMHLNQTSSTISVESFSDGFDQGGFGQAASDEDYVATFRAVGSRTLTHLIQRLNTSNDNDSDHDHNDRDPVTAVIYDGFMPWALDVAKDLGLVGAVFFTQSCAVNSVYFHVQRGLLPLPLTESTVLLPGLPLLRASETPSYVSDYGSYPAIYQMVVDQFTNVDQADYVLFDCFYEMEKQVVDWMAQRWRVGTIGPTLPSKYLDGRLEDDTDYVINLFEPSSDECMSWLGTKPEGSVVYASFGSMVKVSQEQMEEVAWGLEKTNFYFLWVVRADEEVKLPANFNRAGGKGLVVNWAPQLEVLAHPATGCFLTHCGLNSVVEAMCLGVPMVAVPQWTDQITNAKYVEDVWRVGVRAAVDGKTAARRETVEMCIREVMEVRRDELKVNAESWKGLARQALDEGGSSDLCINDFVAALL</sequence>
<dbReference type="PANTHER" id="PTHR11926:SF1553">
    <property type="entry name" value="GLYCOSYLTRANSFERASE"/>
    <property type="match status" value="1"/>
</dbReference>
<accession>A0AAV0I0R6</accession>
<dbReference type="FunFam" id="3.40.50.2000:FF:000057">
    <property type="entry name" value="Glycosyltransferase"/>
    <property type="match status" value="1"/>
</dbReference>
<dbReference type="EC" id="2.4.1.-" evidence="7"/>
<dbReference type="AlphaFoldDB" id="A0AAV0I0R6"/>
<protein>
    <recommendedName>
        <fullName evidence="7">Glycosyltransferase</fullName>
        <ecNumber evidence="7">2.4.1.-</ecNumber>
    </recommendedName>
</protein>
<dbReference type="SUPFAM" id="SSF53756">
    <property type="entry name" value="UDP-Glycosyltransferase/glycogen phosphorylase"/>
    <property type="match status" value="1"/>
</dbReference>
<evidence type="ECO:0000256" key="7">
    <source>
        <dbReference type="RuleBase" id="RU362057"/>
    </source>
</evidence>